<organism evidence="2 3">
    <name type="scientific">Novosphingobium clariflavum</name>
    <dbReference type="NCBI Taxonomy" id="2029884"/>
    <lineage>
        <taxon>Bacteria</taxon>
        <taxon>Pseudomonadati</taxon>
        <taxon>Pseudomonadota</taxon>
        <taxon>Alphaproteobacteria</taxon>
        <taxon>Sphingomonadales</taxon>
        <taxon>Sphingomonadaceae</taxon>
        <taxon>Novosphingobium</taxon>
    </lineage>
</organism>
<keyword evidence="1" id="KW-0472">Membrane</keyword>
<protein>
    <submittedName>
        <fullName evidence="2">DUF1761 domain-containing protein</fullName>
    </submittedName>
</protein>
<evidence type="ECO:0000313" key="3">
    <source>
        <dbReference type="Proteomes" id="UP001589858"/>
    </source>
</evidence>
<feature type="transmembrane region" description="Helical" evidence="1">
    <location>
        <begin position="109"/>
        <end position="129"/>
    </location>
</feature>
<feature type="transmembrane region" description="Helical" evidence="1">
    <location>
        <begin position="76"/>
        <end position="97"/>
    </location>
</feature>
<dbReference type="RefSeq" id="WP_142634942.1">
    <property type="nucleotide sequence ID" value="NZ_JAPCWC010000003.1"/>
</dbReference>
<keyword evidence="1" id="KW-0812">Transmembrane</keyword>
<accession>A0ABV6S8P6</accession>
<evidence type="ECO:0000313" key="2">
    <source>
        <dbReference type="EMBL" id="MFC0685625.1"/>
    </source>
</evidence>
<keyword evidence="1" id="KW-1133">Transmembrane helix</keyword>
<reference evidence="2 3" key="1">
    <citation type="submission" date="2024-09" db="EMBL/GenBank/DDBJ databases">
        <authorList>
            <person name="Sun Q."/>
            <person name="Mori K."/>
        </authorList>
    </citation>
    <scope>NUCLEOTIDE SEQUENCE [LARGE SCALE GENOMIC DNA]</scope>
    <source>
        <strain evidence="2 3">CICC 11035S</strain>
    </source>
</reference>
<gene>
    <name evidence="2" type="ORF">ACFFF8_13555</name>
</gene>
<feature type="transmembrane region" description="Helical" evidence="1">
    <location>
        <begin position="6"/>
        <end position="24"/>
    </location>
</feature>
<evidence type="ECO:0000256" key="1">
    <source>
        <dbReference type="SAM" id="Phobius"/>
    </source>
</evidence>
<dbReference type="InterPro" id="IPR013879">
    <property type="entry name" value="DUF1761"/>
</dbReference>
<dbReference type="Pfam" id="PF08570">
    <property type="entry name" value="DUF1761"/>
    <property type="match status" value="1"/>
</dbReference>
<dbReference type="Proteomes" id="UP001589858">
    <property type="component" value="Unassembled WGS sequence"/>
</dbReference>
<comment type="caution">
    <text evidence="2">The sequence shown here is derived from an EMBL/GenBank/DDBJ whole genome shotgun (WGS) entry which is preliminary data.</text>
</comment>
<feature type="transmembrane region" description="Helical" evidence="1">
    <location>
        <begin position="45"/>
        <end position="64"/>
    </location>
</feature>
<proteinExistence type="predicted"/>
<name>A0ABV6S8P6_9SPHN</name>
<dbReference type="EMBL" id="JBHLTM010000055">
    <property type="protein sequence ID" value="MFC0685625.1"/>
    <property type="molecule type" value="Genomic_DNA"/>
</dbReference>
<sequence>MGPVNWLAVVLAAALAVVVGFVWNGPPFQDGRRLSPGKSTLAGNYGLVCFVFLISSIMLGHNFARIGAETLAVKPWLYFMQTGGVAIAFVIPAVWLTHVRNRMEPLRRVMDCLFWLTAYLAMGLVFWALS</sequence>
<keyword evidence="3" id="KW-1185">Reference proteome</keyword>